<gene>
    <name evidence="2" type="ORF">PS273GM_00835</name>
</gene>
<dbReference type="PANTHER" id="PTHR43377:SF1">
    <property type="entry name" value="BILIVERDIN REDUCTASE A"/>
    <property type="match status" value="1"/>
</dbReference>
<feature type="domain" description="Gfo/Idh/MocA-like oxidoreductase N-terminal" evidence="1">
    <location>
        <begin position="1"/>
        <end position="104"/>
    </location>
</feature>
<dbReference type="AlphaFoldDB" id="A0A172WK41"/>
<dbReference type="EMBL" id="CP015641">
    <property type="protein sequence ID" value="ANF23787.1"/>
    <property type="molecule type" value="Genomic_DNA"/>
</dbReference>
<name>A0A172WK41_STUST</name>
<dbReference type="Gene3D" id="3.40.50.720">
    <property type="entry name" value="NAD(P)-binding Rossmann-like Domain"/>
    <property type="match status" value="1"/>
</dbReference>
<dbReference type="OrthoDB" id="2562679at2"/>
<dbReference type="RefSeq" id="WP_064480327.1">
    <property type="nucleotide sequence ID" value="NZ_CP015641.1"/>
</dbReference>
<organism evidence="2 3">
    <name type="scientific">Stutzerimonas stutzeri</name>
    <name type="common">Pseudomonas stutzeri</name>
    <dbReference type="NCBI Taxonomy" id="316"/>
    <lineage>
        <taxon>Bacteria</taxon>
        <taxon>Pseudomonadati</taxon>
        <taxon>Pseudomonadota</taxon>
        <taxon>Gammaproteobacteria</taxon>
        <taxon>Pseudomonadales</taxon>
        <taxon>Pseudomonadaceae</taxon>
        <taxon>Stutzerimonas</taxon>
    </lineage>
</organism>
<dbReference type="InterPro" id="IPR051450">
    <property type="entry name" value="Gfo/Idh/MocA_Oxidoreductases"/>
</dbReference>
<sequence>MRILIIGLGYAGERFRRAFEHVSNRAGVSISMAYVGRRQKSTSLRYFDCIEGALQDFGPDIVVVSVNDVNHADVLRQLAGYQGFVICEKPLVTPADELDSVHEALGCVSGFALNLIERYSQAAQTVRGWVIRHGWKLVRANFVWGKDRINDHRPTCGVTSEAIHALDLLSWICPAEGPLNLTGVLGVRSDFSISGHTVLDSVQLNAVLGAAPVTGYSSFVNIVRQRTLDFTFVDKEDQLIHARLTFDTPRWDQDHLRIWMRDIDGTELVLHELRVSPNQPGLETLHKLTELCEQVLKWVTQQKPPEQPFASLDEAIALQGLLNQLEQRALTPAPARYNHGAKRALLVESADLESLG</sequence>
<protein>
    <submittedName>
        <fullName evidence="2">Oxidoreductase</fullName>
    </submittedName>
</protein>
<accession>A0A172WK41</accession>
<dbReference type="Pfam" id="PF01408">
    <property type="entry name" value="GFO_IDH_MocA"/>
    <property type="match status" value="1"/>
</dbReference>
<dbReference type="Proteomes" id="UP000077787">
    <property type="component" value="Chromosome"/>
</dbReference>
<evidence type="ECO:0000313" key="2">
    <source>
        <dbReference type="EMBL" id="ANF23787.1"/>
    </source>
</evidence>
<dbReference type="InterPro" id="IPR036291">
    <property type="entry name" value="NAD(P)-bd_dom_sf"/>
</dbReference>
<dbReference type="PANTHER" id="PTHR43377">
    <property type="entry name" value="BILIVERDIN REDUCTASE A"/>
    <property type="match status" value="1"/>
</dbReference>
<evidence type="ECO:0000313" key="3">
    <source>
        <dbReference type="Proteomes" id="UP000077787"/>
    </source>
</evidence>
<evidence type="ECO:0000259" key="1">
    <source>
        <dbReference type="Pfam" id="PF01408"/>
    </source>
</evidence>
<reference evidence="2 3" key="1">
    <citation type="submission" date="2016-05" db="EMBL/GenBank/DDBJ databases">
        <title>Genome sequence of Pseudomonas stutzeri 273 and identification of the exopolysaccharide biosynthesis locus.</title>
        <authorList>
            <person name="Wu S."/>
            <person name="Sun C."/>
        </authorList>
    </citation>
    <scope>NUCLEOTIDE SEQUENCE [LARGE SCALE GENOMIC DNA]</scope>
    <source>
        <strain evidence="2 3">273</strain>
    </source>
</reference>
<dbReference type="SUPFAM" id="SSF51735">
    <property type="entry name" value="NAD(P)-binding Rossmann-fold domains"/>
    <property type="match status" value="1"/>
</dbReference>
<proteinExistence type="predicted"/>
<dbReference type="GO" id="GO:0000166">
    <property type="term" value="F:nucleotide binding"/>
    <property type="evidence" value="ECO:0007669"/>
    <property type="project" value="InterPro"/>
</dbReference>
<dbReference type="InterPro" id="IPR000683">
    <property type="entry name" value="Gfo/Idh/MocA-like_OxRdtase_N"/>
</dbReference>
<dbReference type="Gene3D" id="3.30.360.10">
    <property type="entry name" value="Dihydrodipicolinate Reductase, domain 2"/>
    <property type="match status" value="1"/>
</dbReference>